<evidence type="ECO:0000313" key="1">
    <source>
        <dbReference type="EMBL" id="KFG30209.1"/>
    </source>
</evidence>
<gene>
    <name evidence="1" type="ORF">TGDOM2_365340</name>
</gene>
<comment type="caution">
    <text evidence="1">The sequence shown here is derived from an EMBL/GenBank/DDBJ whole genome shotgun (WGS) entry which is preliminary data.</text>
</comment>
<proteinExistence type="predicted"/>
<evidence type="ECO:0000313" key="2">
    <source>
        <dbReference type="Proteomes" id="UP000028837"/>
    </source>
</evidence>
<organism evidence="1 2">
    <name type="scientific">Toxoplasma gondii GAB2-2007-GAL-DOM2</name>
    <dbReference type="NCBI Taxonomy" id="1130820"/>
    <lineage>
        <taxon>Eukaryota</taxon>
        <taxon>Sar</taxon>
        <taxon>Alveolata</taxon>
        <taxon>Apicomplexa</taxon>
        <taxon>Conoidasida</taxon>
        <taxon>Coccidia</taxon>
        <taxon>Eucoccidiorida</taxon>
        <taxon>Eimeriorina</taxon>
        <taxon>Sarcocystidae</taxon>
        <taxon>Toxoplasma</taxon>
    </lineage>
</organism>
<dbReference type="Proteomes" id="UP000028837">
    <property type="component" value="Unassembled WGS sequence"/>
</dbReference>
<dbReference type="EMBL" id="AHZU02001656">
    <property type="protein sequence ID" value="KFG30209.1"/>
    <property type="molecule type" value="Genomic_DNA"/>
</dbReference>
<name>A0A086JDJ1_TOXGO</name>
<reference evidence="1 2" key="1">
    <citation type="submission" date="2014-02" db="EMBL/GenBank/DDBJ databases">
        <authorList>
            <person name="Sibley D."/>
            <person name="Venepally P."/>
            <person name="Karamycheva S."/>
            <person name="Hadjithomas M."/>
            <person name="Khan A."/>
            <person name="Brunk B."/>
            <person name="Roos D."/>
            <person name="Caler E."/>
            <person name="Lorenzi H."/>
        </authorList>
    </citation>
    <scope>NUCLEOTIDE SEQUENCE [LARGE SCALE GENOMIC DNA]</scope>
    <source>
        <strain evidence="1 2">GAB2-2007-GAL-DOM2</strain>
    </source>
</reference>
<protein>
    <submittedName>
        <fullName evidence="1">Uncharacterized protein</fullName>
    </submittedName>
</protein>
<accession>A0A086JDJ1</accession>
<dbReference type="VEuPathDB" id="ToxoDB:TGDOM2_365340"/>
<dbReference type="AlphaFoldDB" id="A0A086JDJ1"/>
<sequence>MLYEALFIRCAPNRKPDYKTRRCNSLPGCDSWVPQDLRPHNKPLRRIVHQHRPIICQPWARGFSHVPGNFDHRSSQPDLPLLSSEFGYLYHSVLFSCDTHEYIPVLPGMLPRSTPSFPNP</sequence>